<sequence length="60" mass="7187">MKNWIAKLRKIKGTDVLNLFLLYLIGVYKFDFVTILIRSPICSECYCHLRLKMTERAYNE</sequence>
<keyword evidence="1" id="KW-0812">Transmembrane</keyword>
<dbReference type="PATRIC" id="fig|253.9.peg.3362"/>
<dbReference type="AlphaFoldDB" id="A0A0N0IWS7"/>
<dbReference type="EMBL" id="LJOD01000004">
    <property type="protein sequence ID" value="KPE51612.1"/>
    <property type="molecule type" value="Genomic_DNA"/>
</dbReference>
<gene>
    <name evidence="2" type="ORF">AOB46_08105</name>
</gene>
<feature type="transmembrane region" description="Helical" evidence="1">
    <location>
        <begin position="16"/>
        <end position="37"/>
    </location>
</feature>
<proteinExistence type="predicted"/>
<comment type="caution">
    <text evidence="2">The sequence shown here is derived from an EMBL/GenBank/DDBJ whole genome shotgun (WGS) entry which is preliminary data.</text>
</comment>
<accession>A0A0N0IWS7</accession>
<reference evidence="2 3" key="1">
    <citation type="journal article" date="2015" name="Genom Data">
        <title>Draft genome sequence of a multidrug-resistant Chryseobacterium indologenes isolate from Malaysia.</title>
        <authorList>
            <person name="Yu C.Y."/>
            <person name="Ang G.Y."/>
            <person name="Cheng H.J."/>
            <person name="Cheong Y.M."/>
            <person name="Yin W.F."/>
            <person name="Chan K.G."/>
        </authorList>
    </citation>
    <scope>NUCLEOTIDE SEQUENCE [LARGE SCALE GENOMIC DNA]</scope>
    <source>
        <strain evidence="2 3">CI_885</strain>
    </source>
</reference>
<keyword evidence="1" id="KW-1133">Transmembrane helix</keyword>
<name>A0A0N0IWS7_CHRID</name>
<protein>
    <submittedName>
        <fullName evidence="2">Uncharacterized protein</fullName>
    </submittedName>
</protein>
<keyword evidence="1" id="KW-0472">Membrane</keyword>
<evidence type="ECO:0000313" key="3">
    <source>
        <dbReference type="Proteomes" id="UP000037953"/>
    </source>
</evidence>
<organism evidence="2 3">
    <name type="scientific">Chryseobacterium indologenes</name>
    <name type="common">Flavobacterium indologenes</name>
    <dbReference type="NCBI Taxonomy" id="253"/>
    <lineage>
        <taxon>Bacteria</taxon>
        <taxon>Pseudomonadati</taxon>
        <taxon>Bacteroidota</taxon>
        <taxon>Flavobacteriia</taxon>
        <taxon>Flavobacteriales</taxon>
        <taxon>Weeksellaceae</taxon>
        <taxon>Chryseobacterium group</taxon>
        <taxon>Chryseobacterium</taxon>
    </lineage>
</organism>
<reference evidence="3" key="2">
    <citation type="submission" date="2015-09" db="EMBL/GenBank/DDBJ databases">
        <title>Draft genome sequence of a multidrug-resistant Chryseobacterium indologenes isolate from Malaysia.</title>
        <authorList>
            <person name="Yu C.Y."/>
            <person name="Ang G.Y."/>
            <person name="Chan K.-G."/>
        </authorList>
    </citation>
    <scope>NUCLEOTIDE SEQUENCE [LARGE SCALE GENOMIC DNA]</scope>
    <source>
        <strain evidence="3">CI_885</strain>
    </source>
</reference>
<dbReference type="Proteomes" id="UP000037953">
    <property type="component" value="Unassembled WGS sequence"/>
</dbReference>
<evidence type="ECO:0000313" key="2">
    <source>
        <dbReference type="EMBL" id="KPE51612.1"/>
    </source>
</evidence>
<evidence type="ECO:0000256" key="1">
    <source>
        <dbReference type="SAM" id="Phobius"/>
    </source>
</evidence>